<reference evidence="5 6" key="1">
    <citation type="submission" date="2015-01" db="EMBL/GenBank/DDBJ databases">
        <title>The Genome Sequence of Exophiala sideris CBS121828.</title>
        <authorList>
            <consortium name="The Broad Institute Genomics Platform"/>
            <person name="Cuomo C."/>
            <person name="de Hoog S."/>
            <person name="Gorbushina A."/>
            <person name="Stielow B."/>
            <person name="Teixiera M."/>
            <person name="Abouelleil A."/>
            <person name="Chapman S.B."/>
            <person name="Priest M."/>
            <person name="Young S.K."/>
            <person name="Wortman J."/>
            <person name="Nusbaum C."/>
            <person name="Birren B."/>
        </authorList>
    </citation>
    <scope>NUCLEOTIDE SEQUENCE [LARGE SCALE GENOMIC DNA]</scope>
    <source>
        <strain evidence="5 6">CBS 121828</strain>
    </source>
</reference>
<feature type="transmembrane region" description="Helical" evidence="3">
    <location>
        <begin position="453"/>
        <end position="480"/>
    </location>
</feature>
<feature type="chain" id="PRO_5002250966" description="Histidine acid phosphatase" evidence="4">
    <location>
        <begin position="26"/>
        <end position="583"/>
    </location>
</feature>
<evidence type="ECO:0000313" key="6">
    <source>
        <dbReference type="Proteomes" id="UP000053599"/>
    </source>
</evidence>
<accession>A0A0D1WEI3</accession>
<proteinExistence type="inferred from homology"/>
<evidence type="ECO:0000313" key="5">
    <source>
        <dbReference type="EMBL" id="KIV87230.1"/>
    </source>
</evidence>
<keyword evidence="4" id="KW-0732">Signal</keyword>
<dbReference type="EMBL" id="KN846951">
    <property type="protein sequence ID" value="KIV87230.1"/>
    <property type="molecule type" value="Genomic_DNA"/>
</dbReference>
<dbReference type="GO" id="GO:0016791">
    <property type="term" value="F:phosphatase activity"/>
    <property type="evidence" value="ECO:0007669"/>
    <property type="project" value="TreeGrafter"/>
</dbReference>
<feature type="signal peptide" evidence="4">
    <location>
        <begin position="1"/>
        <end position="25"/>
    </location>
</feature>
<feature type="compositionally biased region" description="Basic and acidic residues" evidence="2">
    <location>
        <begin position="529"/>
        <end position="549"/>
    </location>
</feature>
<feature type="region of interest" description="Disordered" evidence="2">
    <location>
        <begin position="504"/>
        <end position="583"/>
    </location>
</feature>
<evidence type="ECO:0000256" key="4">
    <source>
        <dbReference type="SAM" id="SignalP"/>
    </source>
</evidence>
<keyword evidence="3" id="KW-1133">Transmembrane helix</keyword>
<name>A0A0D1WEI3_9EURO</name>
<dbReference type="Gene3D" id="3.40.50.1240">
    <property type="entry name" value="Phosphoglycerate mutase-like"/>
    <property type="match status" value="1"/>
</dbReference>
<evidence type="ECO:0008006" key="7">
    <source>
        <dbReference type="Google" id="ProtNLM"/>
    </source>
</evidence>
<gene>
    <name evidence="5" type="ORF">PV11_02788</name>
</gene>
<dbReference type="SUPFAM" id="SSF53254">
    <property type="entry name" value="Phosphoglycerate mutase-like"/>
    <property type="match status" value="1"/>
</dbReference>
<dbReference type="Pfam" id="PF00328">
    <property type="entry name" value="His_Phos_2"/>
    <property type="match status" value="1"/>
</dbReference>
<sequence>METAMSKYLALFYLFLTATSQTVLHEQVLSTFIFTRYGDRTPVVLSTSPALTPLGAQQLFEAGSKVRDRYVTPGEGSDSETTTIYGISAYQLLYDQICVLSTTDQYVAASAQAFIQGLYPPLQTTNWTYIAGQSTLANGTNIIAPLNGYQYPQISTLSSNDLNSIWVDGMDNCPSYTASTQDYYDTSYYQEILSNNAEFYASLEPQFLNGIFSNASVGYYDAVDIYDYLNYAYIHNSTVAESLSTVDLERAKILAADLVFALNANTTASGSTSGDHIRAIAGRTLATRLLEAFNTNINNQGTSDQMTLLFGSFEPMVAFAALADIVSEQNAAFYNVPEPGSSFIFELMSMQDEKTTSYPNTSDIYVRFFHQNGTDNYSSLVEYPLFGLSPSASPISFLDFAAGLEKFLMYDVADWCTACASFSVFCPAFLDSNTTYNPTTGVLSSGHTGLSPVVAGVIGAVVTLAAAALLFGAVMLFGGIRLHRVHTRRRSELGGFRRAEKLASDRDLSNPKGGAGAIVVENGESMSPRGHERVGSWEMGDQAKAEEAKGTVLTPGALRRPSFEDDNLSINSHAPPTNPRDHV</sequence>
<dbReference type="Proteomes" id="UP000053599">
    <property type="component" value="Unassembled WGS sequence"/>
</dbReference>
<dbReference type="OrthoDB" id="258392at2759"/>
<evidence type="ECO:0000256" key="2">
    <source>
        <dbReference type="SAM" id="MobiDB-lite"/>
    </source>
</evidence>
<comment type="similarity">
    <text evidence="1">Belongs to the histidine acid phosphatase family.</text>
</comment>
<dbReference type="PANTHER" id="PTHR11567">
    <property type="entry name" value="ACID PHOSPHATASE-RELATED"/>
    <property type="match status" value="1"/>
</dbReference>
<keyword evidence="3" id="KW-0812">Transmembrane</keyword>
<organism evidence="5 6">
    <name type="scientific">Exophiala sideris</name>
    <dbReference type="NCBI Taxonomy" id="1016849"/>
    <lineage>
        <taxon>Eukaryota</taxon>
        <taxon>Fungi</taxon>
        <taxon>Dikarya</taxon>
        <taxon>Ascomycota</taxon>
        <taxon>Pezizomycotina</taxon>
        <taxon>Eurotiomycetes</taxon>
        <taxon>Chaetothyriomycetidae</taxon>
        <taxon>Chaetothyriales</taxon>
        <taxon>Herpotrichiellaceae</taxon>
        <taxon>Exophiala</taxon>
    </lineage>
</organism>
<protein>
    <recommendedName>
        <fullName evidence="7">Histidine acid phosphatase</fullName>
    </recommendedName>
</protein>
<dbReference type="AlphaFoldDB" id="A0A0D1WEI3"/>
<dbReference type="InterPro" id="IPR029033">
    <property type="entry name" value="His_PPase_superfam"/>
</dbReference>
<dbReference type="InterPro" id="IPR050645">
    <property type="entry name" value="Histidine_acid_phosphatase"/>
</dbReference>
<evidence type="ECO:0000256" key="3">
    <source>
        <dbReference type="SAM" id="Phobius"/>
    </source>
</evidence>
<dbReference type="STRING" id="1016849.A0A0D1WEI3"/>
<keyword evidence="3" id="KW-0472">Membrane</keyword>
<dbReference type="InterPro" id="IPR000560">
    <property type="entry name" value="His_Pase_clade-2"/>
</dbReference>
<dbReference type="PANTHER" id="PTHR11567:SF127">
    <property type="entry name" value="HISTIDINE ACID PHOSPHATASE"/>
    <property type="match status" value="1"/>
</dbReference>
<evidence type="ECO:0000256" key="1">
    <source>
        <dbReference type="ARBA" id="ARBA00005375"/>
    </source>
</evidence>
<dbReference type="HOGENOM" id="CLU_023111_0_1_1"/>